<evidence type="ECO:0000313" key="3">
    <source>
        <dbReference type="Proteomes" id="UP000030686"/>
    </source>
</evidence>
<reference evidence="2" key="1">
    <citation type="journal article" date="2014" name="Nat. Commun.">
        <title>Multiple recent horizontal transfers of a large genomic region in cheese making fungi.</title>
        <authorList>
            <person name="Cheeseman K."/>
            <person name="Ropars J."/>
            <person name="Renault P."/>
            <person name="Dupont J."/>
            <person name="Gouzy J."/>
            <person name="Branca A."/>
            <person name="Abraham A.L."/>
            <person name="Ceppi M."/>
            <person name="Conseiller E."/>
            <person name="Debuchy R."/>
            <person name="Malagnac F."/>
            <person name="Goarin A."/>
            <person name="Silar P."/>
            <person name="Lacoste S."/>
            <person name="Sallet E."/>
            <person name="Bensimon A."/>
            <person name="Giraud T."/>
            <person name="Brygoo Y."/>
        </authorList>
    </citation>
    <scope>NUCLEOTIDE SEQUENCE [LARGE SCALE GENOMIC DNA]</scope>
    <source>
        <strain evidence="2">FM164</strain>
    </source>
</reference>
<dbReference type="EMBL" id="HG792015">
    <property type="protein sequence ID" value="CDM28121.1"/>
    <property type="molecule type" value="Genomic_DNA"/>
</dbReference>
<sequence>MLGFSGKSGKGGSGEDQIESMMPRWFQKPTESPLGRTKGLKIWDIQYKEPQGVAIIGEGKKNSGGGGGGEVI</sequence>
<organism evidence="2 3">
    <name type="scientific">Penicillium roqueforti (strain FM164)</name>
    <dbReference type="NCBI Taxonomy" id="1365484"/>
    <lineage>
        <taxon>Eukaryota</taxon>
        <taxon>Fungi</taxon>
        <taxon>Dikarya</taxon>
        <taxon>Ascomycota</taxon>
        <taxon>Pezizomycotina</taxon>
        <taxon>Eurotiomycetes</taxon>
        <taxon>Eurotiomycetidae</taxon>
        <taxon>Eurotiales</taxon>
        <taxon>Aspergillaceae</taxon>
        <taxon>Penicillium</taxon>
    </lineage>
</organism>
<dbReference type="Proteomes" id="UP000030686">
    <property type="component" value="Unassembled WGS sequence"/>
</dbReference>
<evidence type="ECO:0000313" key="2">
    <source>
        <dbReference type="EMBL" id="CDM28121.1"/>
    </source>
</evidence>
<accession>W6PWE3</accession>
<feature type="region of interest" description="Disordered" evidence="1">
    <location>
        <begin position="1"/>
        <end position="33"/>
    </location>
</feature>
<name>W6PWE3_PENRF</name>
<feature type="compositionally biased region" description="Gly residues" evidence="1">
    <location>
        <begin position="1"/>
        <end position="14"/>
    </location>
</feature>
<dbReference type="AlphaFoldDB" id="W6PWE3"/>
<protein>
    <submittedName>
        <fullName evidence="2">Genomic scaffold, ProqFM164S01</fullName>
    </submittedName>
</protein>
<keyword evidence="3" id="KW-1185">Reference proteome</keyword>
<gene>
    <name evidence="2" type="ORF">PROQFM164_S01g001932</name>
</gene>
<evidence type="ECO:0000256" key="1">
    <source>
        <dbReference type="SAM" id="MobiDB-lite"/>
    </source>
</evidence>
<proteinExistence type="predicted"/>